<dbReference type="SMART" id="SM00387">
    <property type="entry name" value="HATPase_c"/>
    <property type="match status" value="1"/>
</dbReference>
<protein>
    <recommendedName>
        <fullName evidence="2">histidine kinase</fullName>
        <ecNumber evidence="2">2.7.13.3</ecNumber>
    </recommendedName>
</protein>
<evidence type="ECO:0000256" key="7">
    <source>
        <dbReference type="SAM" id="Phobius"/>
    </source>
</evidence>
<comment type="caution">
    <text evidence="10">The sequence shown here is derived from an EMBL/GenBank/DDBJ whole genome shotgun (WGS) entry which is preliminary data.</text>
</comment>
<keyword evidence="3 6" id="KW-0597">Phosphoprotein</keyword>
<dbReference type="SUPFAM" id="SSF48452">
    <property type="entry name" value="TPR-like"/>
    <property type="match status" value="1"/>
</dbReference>
<dbReference type="InterPro" id="IPR036890">
    <property type="entry name" value="HATPase_C_sf"/>
</dbReference>
<sequence>MITKKSIAFIVYFVAGLSFLQSQVIDSTKHRVDSLIQKATNYHVAYEIQKSIETANKAIKLADKSDDHYNRAHSYNLIGLNYDLIKDFKEAERSYNKGIYHANKVENDTLLCWLHNNIAEVYEEGYGNMAKSIESYRQALKYAKKINDTIEILTPILNIGWTYIDHEEYEKALPYLTESAGYIEQSGDTQSKAQLNFLLGRYNVNANKLDAASQNFADAVVFGEASKIYDELSDIYLEYAKLADFKGDIQHANELLLKHITSKEKVLDEQKIAQASLAQAKFIVDEYKRELQVATDKEIAQEKMNQRRNMILTIIGITMLLLLILLFISFRMMSVKNRLSKMLKKRNDELFLAKKEAEDLAKVKSEFISTVSHELRTPLYGVVGLTSLLLDDASFSKKEHSILKSLKFSGDYLLNLINDVLQLSKIESKKVVLNDTSFNVKALLKNIQHSFEYQAEQRNNKVKIKIEKNVPKQLIGDSVRLSQILINLVGNAIKFTENDTVLIALHSNGINNRKANLTFEIIDHGIGIPKERQKEIFDSFTQVDRAQGNIIGTGLGLTVVKQLVNLFGGDIELKSEANKGATFSFTIDLEVDEKTKAVSSDDLGFYKGGKKRNVLIVEDNKINQMVTQRILENANFNCEIAENGLDGVDLMKDASKNFDLILMDMNMPKMNGIDASRAIREFDSETPIVFLTATELEEIKDDIFNAGINDYIIKPYDKYEFYQVIMRNINNN</sequence>
<dbReference type="SUPFAM" id="SSF55874">
    <property type="entry name" value="ATPase domain of HSP90 chaperone/DNA topoisomerase II/histidine kinase"/>
    <property type="match status" value="1"/>
</dbReference>
<evidence type="ECO:0000256" key="5">
    <source>
        <dbReference type="ARBA" id="ARBA00022777"/>
    </source>
</evidence>
<dbReference type="CDD" id="cd17546">
    <property type="entry name" value="REC_hyHK_CKI1_RcsC-like"/>
    <property type="match status" value="1"/>
</dbReference>
<dbReference type="PROSITE" id="PS50109">
    <property type="entry name" value="HIS_KIN"/>
    <property type="match status" value="1"/>
</dbReference>
<dbReference type="CDD" id="cd00082">
    <property type="entry name" value="HisKA"/>
    <property type="match status" value="1"/>
</dbReference>
<feature type="modified residue" description="4-aspartylphosphate" evidence="6">
    <location>
        <position position="664"/>
    </location>
</feature>
<dbReference type="PROSITE" id="PS50110">
    <property type="entry name" value="RESPONSE_REGULATORY"/>
    <property type="match status" value="1"/>
</dbReference>
<dbReference type="Proteomes" id="UP000474296">
    <property type="component" value="Unassembled WGS sequence"/>
</dbReference>
<feature type="domain" description="Histidine kinase" evidence="8">
    <location>
        <begin position="370"/>
        <end position="591"/>
    </location>
</feature>
<evidence type="ECO:0000256" key="1">
    <source>
        <dbReference type="ARBA" id="ARBA00000085"/>
    </source>
</evidence>
<dbReference type="InterPro" id="IPR036097">
    <property type="entry name" value="HisK_dim/P_sf"/>
</dbReference>
<dbReference type="SUPFAM" id="SSF47384">
    <property type="entry name" value="Homodimeric domain of signal transducing histidine kinase"/>
    <property type="match status" value="1"/>
</dbReference>
<keyword evidence="5" id="KW-0418">Kinase</keyword>
<dbReference type="RefSeq" id="WP_164030088.1">
    <property type="nucleotide sequence ID" value="NZ_JAABOQ010000002.1"/>
</dbReference>
<evidence type="ECO:0000259" key="8">
    <source>
        <dbReference type="PROSITE" id="PS50109"/>
    </source>
</evidence>
<dbReference type="AlphaFoldDB" id="A0A6M0CLG3"/>
<dbReference type="Pfam" id="PF02518">
    <property type="entry name" value="HATPase_c"/>
    <property type="match status" value="1"/>
</dbReference>
<dbReference type="PANTHER" id="PTHR43047">
    <property type="entry name" value="TWO-COMPONENT HISTIDINE PROTEIN KINASE"/>
    <property type="match status" value="1"/>
</dbReference>
<feature type="transmembrane region" description="Helical" evidence="7">
    <location>
        <begin position="310"/>
        <end position="333"/>
    </location>
</feature>
<dbReference type="InterPro" id="IPR004358">
    <property type="entry name" value="Sig_transdc_His_kin-like_C"/>
</dbReference>
<organism evidence="10 11">
    <name type="scientific">Spongiivirga citrea</name>
    <dbReference type="NCBI Taxonomy" id="1481457"/>
    <lineage>
        <taxon>Bacteria</taxon>
        <taxon>Pseudomonadati</taxon>
        <taxon>Bacteroidota</taxon>
        <taxon>Flavobacteriia</taxon>
        <taxon>Flavobacteriales</taxon>
        <taxon>Flavobacteriaceae</taxon>
        <taxon>Spongiivirga</taxon>
    </lineage>
</organism>
<evidence type="ECO:0000256" key="3">
    <source>
        <dbReference type="ARBA" id="ARBA00022553"/>
    </source>
</evidence>
<evidence type="ECO:0000313" key="10">
    <source>
        <dbReference type="EMBL" id="NER16689.1"/>
    </source>
</evidence>
<evidence type="ECO:0000259" key="9">
    <source>
        <dbReference type="PROSITE" id="PS50110"/>
    </source>
</evidence>
<dbReference type="PRINTS" id="PR00344">
    <property type="entry name" value="BCTRLSENSOR"/>
</dbReference>
<keyword evidence="4" id="KW-0808">Transferase</keyword>
<dbReference type="PANTHER" id="PTHR43047:SF64">
    <property type="entry name" value="HISTIDINE KINASE CONTAINING CHEY-HOMOLOGOUS RECEIVER DOMAIN AND PAS DOMAIN-RELATED"/>
    <property type="match status" value="1"/>
</dbReference>
<dbReference type="Gene3D" id="3.30.565.10">
    <property type="entry name" value="Histidine kinase-like ATPase, C-terminal domain"/>
    <property type="match status" value="1"/>
</dbReference>
<keyword evidence="11" id="KW-1185">Reference proteome</keyword>
<feature type="domain" description="Response regulatory" evidence="9">
    <location>
        <begin position="613"/>
        <end position="729"/>
    </location>
</feature>
<dbReference type="SMART" id="SM00448">
    <property type="entry name" value="REC"/>
    <property type="match status" value="1"/>
</dbReference>
<keyword evidence="7" id="KW-0812">Transmembrane</keyword>
<name>A0A6M0CLG3_9FLAO</name>
<evidence type="ECO:0000256" key="4">
    <source>
        <dbReference type="ARBA" id="ARBA00022679"/>
    </source>
</evidence>
<dbReference type="InterPro" id="IPR005467">
    <property type="entry name" value="His_kinase_dom"/>
</dbReference>
<dbReference type="InterPro" id="IPR019734">
    <property type="entry name" value="TPR_rpt"/>
</dbReference>
<keyword evidence="7" id="KW-0472">Membrane</keyword>
<dbReference type="InterPro" id="IPR011006">
    <property type="entry name" value="CheY-like_superfamily"/>
</dbReference>
<dbReference type="SUPFAM" id="SSF52172">
    <property type="entry name" value="CheY-like"/>
    <property type="match status" value="1"/>
</dbReference>
<dbReference type="Pfam" id="PF00512">
    <property type="entry name" value="HisKA"/>
    <property type="match status" value="1"/>
</dbReference>
<dbReference type="Gene3D" id="3.40.50.2300">
    <property type="match status" value="1"/>
</dbReference>
<dbReference type="EMBL" id="JAABOQ010000002">
    <property type="protein sequence ID" value="NER16689.1"/>
    <property type="molecule type" value="Genomic_DNA"/>
</dbReference>
<dbReference type="SMART" id="SM00388">
    <property type="entry name" value="HisKA"/>
    <property type="match status" value="1"/>
</dbReference>
<dbReference type="InterPro" id="IPR011990">
    <property type="entry name" value="TPR-like_helical_dom_sf"/>
</dbReference>
<dbReference type="Gene3D" id="1.10.287.130">
    <property type="match status" value="1"/>
</dbReference>
<evidence type="ECO:0000256" key="6">
    <source>
        <dbReference type="PROSITE-ProRule" id="PRU00169"/>
    </source>
</evidence>
<reference evidence="10 11" key="1">
    <citation type="submission" date="2020-01" db="EMBL/GenBank/DDBJ databases">
        <title>Spongiivirga citrea KCTC 32990T.</title>
        <authorList>
            <person name="Wang G."/>
        </authorList>
    </citation>
    <scope>NUCLEOTIDE SEQUENCE [LARGE SCALE GENOMIC DNA]</scope>
    <source>
        <strain evidence="10 11">KCTC 32990</strain>
    </source>
</reference>
<dbReference type="GO" id="GO:0000155">
    <property type="term" value="F:phosphorelay sensor kinase activity"/>
    <property type="evidence" value="ECO:0007669"/>
    <property type="project" value="InterPro"/>
</dbReference>
<dbReference type="InterPro" id="IPR001789">
    <property type="entry name" value="Sig_transdc_resp-reg_receiver"/>
</dbReference>
<accession>A0A6M0CLG3</accession>
<gene>
    <name evidence="10" type="ORF">GWK10_05670</name>
</gene>
<dbReference type="FunFam" id="3.30.565.10:FF:000010">
    <property type="entry name" value="Sensor histidine kinase RcsC"/>
    <property type="match status" value="1"/>
</dbReference>
<comment type="catalytic activity">
    <reaction evidence="1">
        <text>ATP + protein L-histidine = ADP + protein N-phospho-L-histidine.</text>
        <dbReference type="EC" id="2.7.13.3"/>
    </reaction>
</comment>
<evidence type="ECO:0000256" key="2">
    <source>
        <dbReference type="ARBA" id="ARBA00012438"/>
    </source>
</evidence>
<evidence type="ECO:0000313" key="11">
    <source>
        <dbReference type="Proteomes" id="UP000474296"/>
    </source>
</evidence>
<keyword evidence="7" id="KW-1133">Transmembrane helix</keyword>
<dbReference type="Pfam" id="PF00072">
    <property type="entry name" value="Response_reg"/>
    <property type="match status" value="1"/>
</dbReference>
<dbReference type="CDD" id="cd16922">
    <property type="entry name" value="HATPase_EvgS-ArcB-TorS-like"/>
    <property type="match status" value="1"/>
</dbReference>
<dbReference type="Gene3D" id="1.25.40.10">
    <property type="entry name" value="Tetratricopeptide repeat domain"/>
    <property type="match status" value="1"/>
</dbReference>
<proteinExistence type="predicted"/>
<dbReference type="InterPro" id="IPR003661">
    <property type="entry name" value="HisK_dim/P_dom"/>
</dbReference>
<dbReference type="EC" id="2.7.13.3" evidence="2"/>
<dbReference type="InterPro" id="IPR003594">
    <property type="entry name" value="HATPase_dom"/>
</dbReference>
<dbReference type="SMART" id="SM00028">
    <property type="entry name" value="TPR"/>
    <property type="match status" value="4"/>
</dbReference>